<organism evidence="2 3">
    <name type="scientific">Fistulifera solaris</name>
    <name type="common">Oleaginous diatom</name>
    <dbReference type="NCBI Taxonomy" id="1519565"/>
    <lineage>
        <taxon>Eukaryota</taxon>
        <taxon>Sar</taxon>
        <taxon>Stramenopiles</taxon>
        <taxon>Ochrophyta</taxon>
        <taxon>Bacillariophyta</taxon>
        <taxon>Bacillariophyceae</taxon>
        <taxon>Bacillariophycidae</taxon>
        <taxon>Naviculales</taxon>
        <taxon>Naviculaceae</taxon>
        <taxon>Fistulifera</taxon>
    </lineage>
</organism>
<comment type="caution">
    <text evidence="2">The sequence shown here is derived from an EMBL/GenBank/DDBJ whole genome shotgun (WGS) entry which is preliminary data.</text>
</comment>
<protein>
    <recommendedName>
        <fullName evidence="4">Transmembrane protein</fullName>
    </recommendedName>
</protein>
<accession>A0A1Z5JT53</accession>
<keyword evidence="3" id="KW-1185">Reference proteome</keyword>
<keyword evidence="1" id="KW-0812">Transmembrane</keyword>
<dbReference type="InParanoid" id="A0A1Z5JT53"/>
<dbReference type="Proteomes" id="UP000198406">
    <property type="component" value="Unassembled WGS sequence"/>
</dbReference>
<dbReference type="AlphaFoldDB" id="A0A1Z5JT53"/>
<sequence>MISTSKLNEGSLLARVVKNLVTKEDPLHLHKSLGMACLTSFLWRFSYITDPSADLAFAYFPQFTLVTILLHLFLNLSSFEFHLPEKRISSGYRIWPEYRLHSLVFLFRSLLLMTIYWHENLFDIEPNYWLNGLVVLGSMAAADLASASCKHQSSTIRALQAPNIVKYYFSVMQFCATATCLYGLRRFTVQFYFVMIIQCNAFLMTLRRKNLMPHQVGVVLYGIGLVMGLALAIIEYERAGGLDCVRSVTLVACSAAFWRMGPWSERLKNKYLIWAAECLFLNLIIRPSLESDYLLSRSQLGRLADTSMLLVVLYGIFTSLPNKMKRKVT</sequence>
<dbReference type="OrthoDB" id="427333at2759"/>
<reference evidence="2 3" key="1">
    <citation type="journal article" date="2015" name="Plant Cell">
        <title>Oil accumulation by the oleaginous diatom Fistulifera solaris as revealed by the genome and transcriptome.</title>
        <authorList>
            <person name="Tanaka T."/>
            <person name="Maeda Y."/>
            <person name="Veluchamy A."/>
            <person name="Tanaka M."/>
            <person name="Abida H."/>
            <person name="Marechal E."/>
            <person name="Bowler C."/>
            <person name="Muto M."/>
            <person name="Sunaga Y."/>
            <person name="Tanaka M."/>
            <person name="Yoshino T."/>
            <person name="Taniguchi T."/>
            <person name="Fukuda Y."/>
            <person name="Nemoto M."/>
            <person name="Matsumoto M."/>
            <person name="Wong P.S."/>
            <person name="Aburatani S."/>
            <person name="Fujibuchi W."/>
        </authorList>
    </citation>
    <scope>NUCLEOTIDE SEQUENCE [LARGE SCALE GENOMIC DNA]</scope>
    <source>
        <strain evidence="2 3">JPCC DA0580</strain>
    </source>
</reference>
<evidence type="ECO:0008006" key="4">
    <source>
        <dbReference type="Google" id="ProtNLM"/>
    </source>
</evidence>
<proteinExistence type="predicted"/>
<feature type="transmembrane region" description="Helical" evidence="1">
    <location>
        <begin position="56"/>
        <end position="77"/>
    </location>
</feature>
<evidence type="ECO:0000313" key="2">
    <source>
        <dbReference type="EMBL" id="GAX17056.1"/>
    </source>
</evidence>
<feature type="transmembrane region" description="Helical" evidence="1">
    <location>
        <begin position="301"/>
        <end position="320"/>
    </location>
</feature>
<dbReference type="EMBL" id="BDSP01000111">
    <property type="protein sequence ID" value="GAX17056.1"/>
    <property type="molecule type" value="Genomic_DNA"/>
</dbReference>
<feature type="transmembrane region" description="Helical" evidence="1">
    <location>
        <begin position="190"/>
        <end position="206"/>
    </location>
</feature>
<feature type="transmembrane region" description="Helical" evidence="1">
    <location>
        <begin position="218"/>
        <end position="234"/>
    </location>
</feature>
<keyword evidence="1" id="KW-0472">Membrane</keyword>
<evidence type="ECO:0000256" key="1">
    <source>
        <dbReference type="SAM" id="Phobius"/>
    </source>
</evidence>
<name>A0A1Z5JT53_FISSO</name>
<evidence type="ECO:0000313" key="3">
    <source>
        <dbReference type="Proteomes" id="UP000198406"/>
    </source>
</evidence>
<keyword evidence="1" id="KW-1133">Transmembrane helix</keyword>
<gene>
    <name evidence="2" type="ORF">FisN_5Hu441</name>
</gene>
<feature type="transmembrane region" description="Helical" evidence="1">
    <location>
        <begin position="98"/>
        <end position="116"/>
    </location>
</feature>